<evidence type="ECO:0000313" key="2">
    <source>
        <dbReference type="Proteomes" id="UP001224926"/>
    </source>
</evidence>
<evidence type="ECO:0000313" key="1">
    <source>
        <dbReference type="EMBL" id="WMT10352.1"/>
    </source>
</evidence>
<reference evidence="1 2" key="1">
    <citation type="submission" date="2022-07" db="EMBL/GenBank/DDBJ databases">
        <title>Two temperate virus in Haloterrigena jeotgali A29.</title>
        <authorList>
            <person name="Deng X."/>
        </authorList>
    </citation>
    <scope>NUCLEOTIDE SEQUENCE [LARGE SCALE GENOMIC DNA]</scope>
    <source>
        <strain evidence="1 2">A29</strain>
        <plasmid evidence="1 2">unnamed2</plasmid>
    </source>
</reference>
<keyword evidence="1" id="KW-0614">Plasmid</keyword>
<dbReference type="AlphaFoldDB" id="A0AAF0T4E0"/>
<dbReference type="EMBL" id="CP101875">
    <property type="protein sequence ID" value="WMT10352.1"/>
    <property type="molecule type" value="Genomic_DNA"/>
</dbReference>
<keyword evidence="2" id="KW-1185">Reference proteome</keyword>
<organism evidence="1 2">
    <name type="scientific">Natrinema thermotolerans</name>
    <dbReference type="NCBI Taxonomy" id="121872"/>
    <lineage>
        <taxon>Archaea</taxon>
        <taxon>Methanobacteriati</taxon>
        <taxon>Methanobacteriota</taxon>
        <taxon>Stenosarchaea group</taxon>
        <taxon>Halobacteria</taxon>
        <taxon>Halobacteriales</taxon>
        <taxon>Natrialbaceae</taxon>
        <taxon>Natrinema</taxon>
    </lineage>
</organism>
<proteinExistence type="predicted"/>
<sequence>MADGDVVLDRNFEVDAQEGTRAELFAVEDSSYPGGYYYRFQYYAPEEGEQILRYDNAHDSDVGPHHRHEGDDVAGIEFDGLQDHVARFRQEVLQINARR</sequence>
<name>A0AAF0T4E0_9EURY</name>
<dbReference type="Pfam" id="PF20126">
    <property type="entry name" value="TumE"/>
    <property type="match status" value="1"/>
</dbReference>
<protein>
    <submittedName>
        <fullName evidence="1">DUF6516 family protein</fullName>
    </submittedName>
</protein>
<dbReference type="GeneID" id="39860326"/>
<accession>A0AAF0T4E0</accession>
<gene>
    <name evidence="1" type="ORF">NP511_22570</name>
</gene>
<dbReference type="GeneID" id="84216786"/>
<geneLocation type="plasmid" evidence="1 2">
    <name>unnamed2</name>
</geneLocation>
<dbReference type="RefSeq" id="WP_049967021.1">
    <property type="nucleotide sequence ID" value="NZ_CP101875.1"/>
</dbReference>
<dbReference type="InterPro" id="IPR045397">
    <property type="entry name" value="TumE-like"/>
</dbReference>
<dbReference type="Proteomes" id="UP001224926">
    <property type="component" value="Plasmid unnamed2"/>
</dbReference>